<reference evidence="8 9" key="1">
    <citation type="submission" date="2018-08" db="EMBL/GenBank/DDBJ databases">
        <title>A genome reference for cultivated species of the human gut microbiota.</title>
        <authorList>
            <person name="Zou Y."/>
            <person name="Xue W."/>
            <person name="Luo G."/>
        </authorList>
    </citation>
    <scope>NUCLEOTIDE SEQUENCE [LARGE SCALE GENOMIC DNA]</scope>
    <source>
        <strain evidence="7 9">AF18-14</strain>
        <strain evidence="6 8">AF25-30LB</strain>
    </source>
</reference>
<dbReference type="Proteomes" id="UP001181258">
    <property type="component" value="Unassembled WGS sequence"/>
</dbReference>
<gene>
    <name evidence="7" type="ORF">DWX04_09385</name>
    <name evidence="6" type="ORF">DWY53_11465</name>
    <name evidence="3" type="ORF">GAY12_16015</name>
    <name evidence="2" type="ORF">GAZ06_21105</name>
    <name evidence="1" type="ORF">GAZ09_20840</name>
    <name evidence="4" type="ORF">RVH43_10805</name>
    <name evidence="5" type="ORF">RVY68_06120</name>
</gene>
<dbReference type="Proteomes" id="UP001181239">
    <property type="component" value="Unassembled WGS sequence"/>
</dbReference>
<reference evidence="10 11" key="2">
    <citation type="journal article" date="2019" name="Nat. Med.">
        <title>A library of human gut bacterial isolates paired with longitudinal multiomics data enables mechanistic microbiome research.</title>
        <authorList>
            <person name="Poyet M."/>
            <person name="Groussin M."/>
            <person name="Gibbons S.M."/>
            <person name="Avila-Pacheco J."/>
            <person name="Jiang X."/>
            <person name="Kearney S.M."/>
            <person name="Perrotta A.R."/>
            <person name="Berdy B."/>
            <person name="Zhao S."/>
            <person name="Lieberman T.D."/>
            <person name="Swanson P.K."/>
            <person name="Smith M."/>
            <person name="Roesemann S."/>
            <person name="Alexander J.E."/>
            <person name="Rich S.A."/>
            <person name="Livny J."/>
            <person name="Vlamakis H."/>
            <person name="Clish C."/>
            <person name="Bullock K."/>
            <person name="Deik A."/>
            <person name="Scott J."/>
            <person name="Pierce K.A."/>
            <person name="Xavier R.J."/>
            <person name="Alm E.J."/>
        </authorList>
    </citation>
    <scope>NUCLEOTIDE SEQUENCE [LARGE SCALE GENOMIC DNA]</scope>
    <source>
        <strain evidence="2 11">BIOML-A140</strain>
        <strain evidence="1 12">BIOML-A141</strain>
        <strain evidence="3 10">BIOML-A98</strain>
    </source>
</reference>
<proteinExistence type="predicted"/>
<evidence type="ECO:0000313" key="4">
    <source>
        <dbReference type="EMBL" id="MDU0241088.1"/>
    </source>
</evidence>
<dbReference type="Proteomes" id="UP000266497">
    <property type="component" value="Unassembled WGS sequence"/>
</dbReference>
<comment type="caution">
    <text evidence="6">The sequence shown here is derived from an EMBL/GenBank/DDBJ whole genome shotgun (WGS) entry which is preliminary data.</text>
</comment>
<evidence type="ECO:0000313" key="10">
    <source>
        <dbReference type="Proteomes" id="UP000462015"/>
    </source>
</evidence>
<organism evidence="6 8">
    <name type="scientific">Phocaeicola vulgatus</name>
    <name type="common">Bacteroides vulgatus</name>
    <dbReference type="NCBI Taxonomy" id="821"/>
    <lineage>
        <taxon>Bacteria</taxon>
        <taxon>Pseudomonadati</taxon>
        <taxon>Bacteroidota</taxon>
        <taxon>Bacteroidia</taxon>
        <taxon>Bacteroidales</taxon>
        <taxon>Bacteroidaceae</taxon>
        <taxon>Phocaeicola</taxon>
    </lineage>
</organism>
<evidence type="ECO:0000313" key="5">
    <source>
        <dbReference type="EMBL" id="MDU0248274.1"/>
    </source>
</evidence>
<reference evidence="4" key="3">
    <citation type="submission" date="2023-10" db="EMBL/GenBank/DDBJ databases">
        <title>Genome of Potential pathogenic bacteria in Crohn's disease.</title>
        <authorList>
            <person name="Rodriguez-Palacios A."/>
        </authorList>
    </citation>
    <scope>NUCLEOTIDE SEQUENCE</scope>
    <source>
        <strain evidence="4">CavFT-hAR11</strain>
    </source>
</reference>
<evidence type="ECO:0000313" key="1">
    <source>
        <dbReference type="EMBL" id="KAB6446627.1"/>
    </source>
</evidence>
<dbReference type="Proteomes" id="UP000468344">
    <property type="component" value="Unassembled WGS sequence"/>
</dbReference>
<dbReference type="GeneID" id="5303787"/>
<protein>
    <submittedName>
        <fullName evidence="6">Uncharacterized protein</fullName>
    </submittedName>
</protein>
<evidence type="ECO:0000313" key="11">
    <source>
        <dbReference type="Proteomes" id="UP000468344"/>
    </source>
</evidence>
<evidence type="ECO:0000313" key="7">
    <source>
        <dbReference type="EMBL" id="RGT94046.1"/>
    </source>
</evidence>
<name>A0A395UMS3_PHOVU</name>
<reference evidence="5" key="4">
    <citation type="submission" date="2023-10" db="EMBL/GenBank/DDBJ databases">
        <title>Genome of potential pathogenic bacteria in Crohn's disease.</title>
        <authorList>
            <person name="Rodriguez-Palacios A."/>
        </authorList>
    </citation>
    <scope>NUCLEOTIDE SEQUENCE</scope>
    <source>
        <strain evidence="5">CavFT-hAR107</strain>
    </source>
</reference>
<dbReference type="EMBL" id="WDAL01000034">
    <property type="protein sequence ID" value="KAB6632576.1"/>
    <property type="molecule type" value="Genomic_DNA"/>
</dbReference>
<dbReference type="EMBL" id="QRXI01000010">
    <property type="protein sequence ID" value="RGT94046.1"/>
    <property type="molecule type" value="Genomic_DNA"/>
</dbReference>
<dbReference type="EMBL" id="JAWDET010000006">
    <property type="protein sequence ID" value="MDU0241088.1"/>
    <property type="molecule type" value="Genomic_DNA"/>
</dbReference>
<dbReference type="Proteomes" id="UP000483142">
    <property type="component" value="Unassembled WGS sequence"/>
</dbReference>
<dbReference type="EMBL" id="WDBY01000061">
    <property type="protein sequence ID" value="KAB6471499.1"/>
    <property type="molecule type" value="Genomic_DNA"/>
</dbReference>
<evidence type="ECO:0000313" key="8">
    <source>
        <dbReference type="Proteomes" id="UP000266497"/>
    </source>
</evidence>
<evidence type="ECO:0000313" key="6">
    <source>
        <dbReference type="EMBL" id="RGR38989.1"/>
    </source>
</evidence>
<evidence type="ECO:0000313" key="3">
    <source>
        <dbReference type="EMBL" id="KAB6632576.1"/>
    </source>
</evidence>
<dbReference type="EMBL" id="QRUD01000029">
    <property type="protein sequence ID" value="RGR38989.1"/>
    <property type="molecule type" value="Genomic_DNA"/>
</dbReference>
<accession>A0A395UMS3</accession>
<dbReference type="Proteomes" id="UP000462015">
    <property type="component" value="Unassembled WGS sequence"/>
</dbReference>
<dbReference type="RefSeq" id="WP_011965755.1">
    <property type="nucleotide sequence ID" value="NZ_CAXTGH010000029.1"/>
</dbReference>
<evidence type="ECO:0000313" key="9">
    <source>
        <dbReference type="Proteomes" id="UP000283833"/>
    </source>
</evidence>
<dbReference type="Proteomes" id="UP000283833">
    <property type="component" value="Unassembled WGS sequence"/>
</dbReference>
<sequence>MIERLNQLSLAQFIELSCGDNSVLLEENENASEKEMKQLASRFILEYRTLMNPTGVKAIMAEKENALKIDARIFLLKLCKSLCILEGYEQVREALKESLPANLTDDRLKKAVENMLHEAEFYKKRTEDMAVADNPAINENAIRASFDSEIAFVMTYFKMQIDIHTINAAVYANIVQRANTEIRLRTRSR</sequence>
<dbReference type="EMBL" id="WDBZ01000061">
    <property type="protein sequence ID" value="KAB6446627.1"/>
    <property type="molecule type" value="Genomic_DNA"/>
</dbReference>
<dbReference type="EMBL" id="JAWDHD010000008">
    <property type="protein sequence ID" value="MDU0248274.1"/>
    <property type="molecule type" value="Genomic_DNA"/>
</dbReference>
<evidence type="ECO:0000313" key="12">
    <source>
        <dbReference type="Proteomes" id="UP000483142"/>
    </source>
</evidence>
<dbReference type="AlphaFoldDB" id="A0A395UMS3"/>
<evidence type="ECO:0000313" key="2">
    <source>
        <dbReference type="EMBL" id="KAB6471499.1"/>
    </source>
</evidence>